<keyword evidence="1" id="KW-0472">Membrane</keyword>
<evidence type="ECO:0000256" key="1">
    <source>
        <dbReference type="SAM" id="Phobius"/>
    </source>
</evidence>
<keyword evidence="1" id="KW-0812">Transmembrane</keyword>
<comment type="caution">
    <text evidence="2">The sequence shown here is derived from an EMBL/GenBank/DDBJ whole genome shotgun (WGS) entry which is preliminary data.</text>
</comment>
<reference evidence="2" key="1">
    <citation type="submission" date="2021-03" db="EMBL/GenBank/DDBJ databases">
        <title>Revisited historic fungal species revealed as producer of novel bioactive compounds through whole genome sequencing and comparative genomics.</title>
        <authorList>
            <person name="Vignolle G.A."/>
            <person name="Hochenegger N."/>
            <person name="Mach R.L."/>
            <person name="Mach-Aigner A.R."/>
            <person name="Javad Rahimi M."/>
            <person name="Salim K.A."/>
            <person name="Chan C.M."/>
            <person name="Lim L.B.L."/>
            <person name="Cai F."/>
            <person name="Druzhinina I.S."/>
            <person name="U'Ren J.M."/>
            <person name="Derntl C."/>
        </authorList>
    </citation>
    <scope>NUCLEOTIDE SEQUENCE</scope>
    <source>
        <strain evidence="2">TUCIM 5799</strain>
    </source>
</reference>
<name>A0A9P9WM46_9PEZI</name>
<feature type="transmembrane region" description="Helical" evidence="1">
    <location>
        <begin position="58"/>
        <end position="80"/>
    </location>
</feature>
<keyword evidence="3" id="KW-1185">Reference proteome</keyword>
<evidence type="ECO:0000313" key="3">
    <source>
        <dbReference type="Proteomes" id="UP000829685"/>
    </source>
</evidence>
<dbReference type="AlphaFoldDB" id="A0A9P9WM46"/>
<evidence type="ECO:0000313" key="2">
    <source>
        <dbReference type="EMBL" id="KAI1869563.1"/>
    </source>
</evidence>
<sequence>MDQPKYFEVDLEAARQVRDTRRSDSTLSSVISLKQQEVEPRPTSKVWTALRVAVQPGVIFGVLAFLAGAVAATMFVVTVVKDDWFASK</sequence>
<gene>
    <name evidence="2" type="ORF">JX265_006653</name>
</gene>
<protein>
    <submittedName>
        <fullName evidence="2">Uncharacterized protein</fullName>
    </submittedName>
</protein>
<keyword evidence="1" id="KW-1133">Transmembrane helix</keyword>
<dbReference type="EMBL" id="JAFIMR010000015">
    <property type="protein sequence ID" value="KAI1869563.1"/>
    <property type="molecule type" value="Genomic_DNA"/>
</dbReference>
<accession>A0A9P9WM46</accession>
<organism evidence="2 3">
    <name type="scientific">Neoarthrinium moseri</name>
    <dbReference type="NCBI Taxonomy" id="1658444"/>
    <lineage>
        <taxon>Eukaryota</taxon>
        <taxon>Fungi</taxon>
        <taxon>Dikarya</taxon>
        <taxon>Ascomycota</taxon>
        <taxon>Pezizomycotina</taxon>
        <taxon>Sordariomycetes</taxon>
        <taxon>Xylariomycetidae</taxon>
        <taxon>Amphisphaeriales</taxon>
        <taxon>Apiosporaceae</taxon>
        <taxon>Neoarthrinium</taxon>
    </lineage>
</organism>
<proteinExistence type="predicted"/>
<dbReference type="Proteomes" id="UP000829685">
    <property type="component" value="Unassembled WGS sequence"/>
</dbReference>